<reference evidence="2" key="2">
    <citation type="submission" date="2015-01" db="EMBL/GenBank/DDBJ databases">
        <title>Evolutionary Origins and Diversification of the Mycorrhizal Mutualists.</title>
        <authorList>
            <consortium name="DOE Joint Genome Institute"/>
            <consortium name="Mycorrhizal Genomics Consortium"/>
            <person name="Kohler A."/>
            <person name="Kuo A."/>
            <person name="Nagy L.G."/>
            <person name="Floudas D."/>
            <person name="Copeland A."/>
            <person name="Barry K.W."/>
            <person name="Cichocki N."/>
            <person name="Veneault-Fourrey C."/>
            <person name="LaButti K."/>
            <person name="Lindquist E.A."/>
            <person name="Lipzen A."/>
            <person name="Lundell T."/>
            <person name="Morin E."/>
            <person name="Murat C."/>
            <person name="Riley R."/>
            <person name="Ohm R."/>
            <person name="Sun H."/>
            <person name="Tunlid A."/>
            <person name="Henrissat B."/>
            <person name="Grigoriev I.V."/>
            <person name="Hibbett D.S."/>
            <person name="Martin F."/>
        </authorList>
    </citation>
    <scope>NUCLEOTIDE SEQUENCE [LARGE SCALE GENOMIC DNA]</scope>
    <source>
        <strain evidence="2">MUT 4182</strain>
    </source>
</reference>
<reference evidence="1 2" key="1">
    <citation type="submission" date="2014-04" db="EMBL/GenBank/DDBJ databases">
        <authorList>
            <consortium name="DOE Joint Genome Institute"/>
            <person name="Kuo A."/>
            <person name="Girlanda M."/>
            <person name="Perotto S."/>
            <person name="Kohler A."/>
            <person name="Nagy L.G."/>
            <person name="Floudas D."/>
            <person name="Copeland A."/>
            <person name="Barry K.W."/>
            <person name="Cichocki N."/>
            <person name="Veneault-Fourrey C."/>
            <person name="LaButti K."/>
            <person name="Lindquist E.A."/>
            <person name="Lipzen A."/>
            <person name="Lundell T."/>
            <person name="Morin E."/>
            <person name="Murat C."/>
            <person name="Sun H."/>
            <person name="Tunlid A."/>
            <person name="Henrissat B."/>
            <person name="Grigoriev I.V."/>
            <person name="Hibbett D.S."/>
            <person name="Martin F."/>
            <person name="Nordberg H.P."/>
            <person name="Cantor M.N."/>
            <person name="Hua S.X."/>
        </authorList>
    </citation>
    <scope>NUCLEOTIDE SEQUENCE [LARGE SCALE GENOMIC DNA]</scope>
    <source>
        <strain evidence="1 2">MUT 4182</strain>
    </source>
</reference>
<dbReference type="HOGENOM" id="CLU_1856751_0_0_1"/>
<proteinExistence type="predicted"/>
<evidence type="ECO:0000313" key="1">
    <source>
        <dbReference type="EMBL" id="KIO23215.1"/>
    </source>
</evidence>
<organism evidence="1 2">
    <name type="scientific">Tulasnella calospora MUT 4182</name>
    <dbReference type="NCBI Taxonomy" id="1051891"/>
    <lineage>
        <taxon>Eukaryota</taxon>
        <taxon>Fungi</taxon>
        <taxon>Dikarya</taxon>
        <taxon>Basidiomycota</taxon>
        <taxon>Agaricomycotina</taxon>
        <taxon>Agaricomycetes</taxon>
        <taxon>Cantharellales</taxon>
        <taxon>Tulasnellaceae</taxon>
        <taxon>Tulasnella</taxon>
    </lineage>
</organism>
<name>A0A0C3Q3E7_9AGAM</name>
<gene>
    <name evidence="1" type="ORF">M407DRAFT_244851</name>
</gene>
<accession>A0A0C3Q3E7</accession>
<keyword evidence="2" id="KW-1185">Reference proteome</keyword>
<dbReference type="Proteomes" id="UP000054248">
    <property type="component" value="Unassembled WGS sequence"/>
</dbReference>
<protein>
    <submittedName>
        <fullName evidence="1">Uncharacterized protein</fullName>
    </submittedName>
</protein>
<dbReference type="EMBL" id="KN823090">
    <property type="protein sequence ID" value="KIO23215.1"/>
    <property type="molecule type" value="Genomic_DNA"/>
</dbReference>
<sequence length="138" mass="15690">MTWNGKKLGREAVTVAALFGHGVRGPPTPPFYGQPVVLSISPTPSITTHPLPPLPVLRVRRAWLRARCRRHGRWRVEHAAAVWKRSNGGWEAVTNSSAFYARQCRPNRIVDGWWVRICLLRKIRVLTLADMFFVSQVV</sequence>
<evidence type="ECO:0000313" key="2">
    <source>
        <dbReference type="Proteomes" id="UP000054248"/>
    </source>
</evidence>
<dbReference type="AlphaFoldDB" id="A0A0C3Q3E7"/>